<evidence type="ECO:0000313" key="2">
    <source>
        <dbReference type="EMBL" id="CAF4370990.1"/>
    </source>
</evidence>
<accession>A0A815U0K7</accession>
<organism evidence="1 3">
    <name type="scientific">Didymodactylos carnosus</name>
    <dbReference type="NCBI Taxonomy" id="1234261"/>
    <lineage>
        <taxon>Eukaryota</taxon>
        <taxon>Metazoa</taxon>
        <taxon>Spiralia</taxon>
        <taxon>Gnathifera</taxon>
        <taxon>Rotifera</taxon>
        <taxon>Eurotatoria</taxon>
        <taxon>Bdelloidea</taxon>
        <taxon>Philodinida</taxon>
        <taxon>Philodinidae</taxon>
        <taxon>Didymodactylos</taxon>
    </lineage>
</organism>
<proteinExistence type="predicted"/>
<gene>
    <name evidence="1" type="ORF">GPM918_LOCUS37075</name>
    <name evidence="2" type="ORF">SRO942_LOCUS37834</name>
</gene>
<dbReference type="EMBL" id="CAJNOQ010023084">
    <property type="protein sequence ID" value="CAF1510144.1"/>
    <property type="molecule type" value="Genomic_DNA"/>
</dbReference>
<dbReference type="Proteomes" id="UP000663829">
    <property type="component" value="Unassembled WGS sequence"/>
</dbReference>
<reference evidence="1" key="1">
    <citation type="submission" date="2021-02" db="EMBL/GenBank/DDBJ databases">
        <authorList>
            <person name="Nowell W R."/>
        </authorList>
    </citation>
    <scope>NUCLEOTIDE SEQUENCE</scope>
</reference>
<protein>
    <submittedName>
        <fullName evidence="1">Uncharacterized protein</fullName>
    </submittedName>
</protein>
<keyword evidence="3" id="KW-1185">Reference proteome</keyword>
<evidence type="ECO:0000313" key="1">
    <source>
        <dbReference type="EMBL" id="CAF1510144.1"/>
    </source>
</evidence>
<comment type="caution">
    <text evidence="1">The sequence shown here is derived from an EMBL/GenBank/DDBJ whole genome shotgun (WGS) entry which is preliminary data.</text>
</comment>
<dbReference type="AlphaFoldDB" id="A0A815U0K7"/>
<evidence type="ECO:0000313" key="3">
    <source>
        <dbReference type="Proteomes" id="UP000663829"/>
    </source>
</evidence>
<dbReference type="Proteomes" id="UP000681722">
    <property type="component" value="Unassembled WGS sequence"/>
</dbReference>
<name>A0A815U0K7_9BILA</name>
<dbReference type="EMBL" id="CAJOBC010088623">
    <property type="protein sequence ID" value="CAF4370990.1"/>
    <property type="molecule type" value="Genomic_DNA"/>
</dbReference>
<sequence length="149" mass="17068">MSSVRTTDIDYLTALYDPSRSYENIIKQFNSGILYYYNDPTEFIQSINMNKNKQLTAFIPSECATQLVPKLNELVQIDSIYIDNNDNIKDLAKKYTKVRLFNKNVLGSQLILVQIKNLTNQGDAYKQSNDNSLANLYYNEATELCKGLS</sequence>